<evidence type="ECO:0000313" key="1">
    <source>
        <dbReference type="EMBL" id="SDH43846.1"/>
    </source>
</evidence>
<dbReference type="RefSeq" id="WP_170843496.1">
    <property type="nucleotide sequence ID" value="NZ_FNBZ01000008.1"/>
</dbReference>
<organism evidence="1 2">
    <name type="scientific">Bosea robiniae</name>
    <dbReference type="NCBI Taxonomy" id="1036780"/>
    <lineage>
        <taxon>Bacteria</taxon>
        <taxon>Pseudomonadati</taxon>
        <taxon>Pseudomonadota</taxon>
        <taxon>Alphaproteobacteria</taxon>
        <taxon>Hyphomicrobiales</taxon>
        <taxon>Boseaceae</taxon>
        <taxon>Bosea</taxon>
    </lineage>
</organism>
<name>A0ABY0P9Q6_9HYPH</name>
<keyword evidence="2" id="KW-1185">Reference proteome</keyword>
<evidence type="ECO:0000313" key="2">
    <source>
        <dbReference type="Proteomes" id="UP000199468"/>
    </source>
</evidence>
<dbReference type="Proteomes" id="UP000199468">
    <property type="component" value="Unassembled WGS sequence"/>
</dbReference>
<protein>
    <submittedName>
        <fullName evidence="1">Uncharacterized protein</fullName>
    </submittedName>
</protein>
<sequence>MPIIAPQEPSLRLLLLAWLRYWLRHAMASLQPQHSATGIAALVAGSGHPSGF</sequence>
<comment type="caution">
    <text evidence="1">The sequence shown here is derived from an EMBL/GenBank/DDBJ whole genome shotgun (WGS) entry which is preliminary data.</text>
</comment>
<proteinExistence type="predicted"/>
<reference evidence="1 2" key="1">
    <citation type="submission" date="2016-10" db="EMBL/GenBank/DDBJ databases">
        <authorList>
            <person name="Varghese N."/>
            <person name="Submissions S."/>
        </authorList>
    </citation>
    <scope>NUCLEOTIDE SEQUENCE [LARGE SCALE GENOMIC DNA]</scope>
    <source>
        <strain evidence="1 2">DSM 26672</strain>
    </source>
</reference>
<dbReference type="EMBL" id="FNBZ01000008">
    <property type="protein sequence ID" value="SDH43846.1"/>
    <property type="molecule type" value="Genomic_DNA"/>
</dbReference>
<gene>
    <name evidence="1" type="ORF">SAMN05421844_108278</name>
</gene>
<accession>A0ABY0P9Q6</accession>